<dbReference type="SUPFAM" id="SSF53098">
    <property type="entry name" value="Ribonuclease H-like"/>
    <property type="match status" value="1"/>
</dbReference>
<dbReference type="CDD" id="cd06222">
    <property type="entry name" value="RNase_H_like"/>
    <property type="match status" value="1"/>
</dbReference>
<evidence type="ECO:0000259" key="1">
    <source>
        <dbReference type="Pfam" id="PF13456"/>
    </source>
</evidence>
<dbReference type="AlphaFoldDB" id="A0A540KPF9"/>
<gene>
    <name evidence="2" type="ORF">C1H46_038336</name>
</gene>
<dbReference type="EMBL" id="VIEB01001051">
    <property type="protein sequence ID" value="TQD76114.1"/>
    <property type="molecule type" value="Genomic_DNA"/>
</dbReference>
<dbReference type="InterPro" id="IPR002156">
    <property type="entry name" value="RNaseH_domain"/>
</dbReference>
<accession>A0A540KPF9</accession>
<feature type="domain" description="RNase H type-1" evidence="1">
    <location>
        <begin position="47"/>
        <end position="166"/>
    </location>
</feature>
<dbReference type="InterPro" id="IPR036397">
    <property type="entry name" value="RNaseH_sf"/>
</dbReference>
<dbReference type="GO" id="GO:0004523">
    <property type="term" value="F:RNA-DNA hybrid ribonuclease activity"/>
    <property type="evidence" value="ECO:0007669"/>
    <property type="project" value="InterPro"/>
</dbReference>
<dbReference type="GO" id="GO:0003676">
    <property type="term" value="F:nucleic acid binding"/>
    <property type="evidence" value="ECO:0007669"/>
    <property type="project" value="InterPro"/>
</dbReference>
<dbReference type="InterPro" id="IPR012337">
    <property type="entry name" value="RNaseH-like_sf"/>
</dbReference>
<organism evidence="2 3">
    <name type="scientific">Malus baccata</name>
    <name type="common">Siberian crab apple</name>
    <name type="synonym">Pyrus baccata</name>
    <dbReference type="NCBI Taxonomy" id="106549"/>
    <lineage>
        <taxon>Eukaryota</taxon>
        <taxon>Viridiplantae</taxon>
        <taxon>Streptophyta</taxon>
        <taxon>Embryophyta</taxon>
        <taxon>Tracheophyta</taxon>
        <taxon>Spermatophyta</taxon>
        <taxon>Magnoliopsida</taxon>
        <taxon>eudicotyledons</taxon>
        <taxon>Gunneridae</taxon>
        <taxon>Pentapetalae</taxon>
        <taxon>rosids</taxon>
        <taxon>fabids</taxon>
        <taxon>Rosales</taxon>
        <taxon>Rosaceae</taxon>
        <taxon>Amygdaloideae</taxon>
        <taxon>Maleae</taxon>
        <taxon>Malus</taxon>
    </lineage>
</organism>
<evidence type="ECO:0000313" key="3">
    <source>
        <dbReference type="Proteomes" id="UP000315295"/>
    </source>
</evidence>
<dbReference type="PANTHER" id="PTHR47074">
    <property type="entry name" value="BNAC02G40300D PROTEIN"/>
    <property type="match status" value="1"/>
</dbReference>
<name>A0A540KPF9_MALBA</name>
<dbReference type="Proteomes" id="UP000315295">
    <property type="component" value="Unassembled WGS sequence"/>
</dbReference>
<dbReference type="PANTHER" id="PTHR47074:SF11">
    <property type="entry name" value="REVERSE TRANSCRIPTASE-LIKE PROTEIN"/>
    <property type="match status" value="1"/>
</dbReference>
<evidence type="ECO:0000313" key="2">
    <source>
        <dbReference type="EMBL" id="TQD76114.1"/>
    </source>
</evidence>
<reference evidence="2 3" key="1">
    <citation type="journal article" date="2019" name="G3 (Bethesda)">
        <title>Sequencing of a Wild Apple (Malus baccata) Genome Unravels the Differences Between Cultivated and Wild Apple Species Regarding Disease Resistance and Cold Tolerance.</title>
        <authorList>
            <person name="Chen X."/>
        </authorList>
    </citation>
    <scope>NUCLEOTIDE SEQUENCE [LARGE SCALE GENOMIC DNA]</scope>
    <source>
        <strain evidence="3">cv. Shandingzi</strain>
        <tissue evidence="2">Leaves</tissue>
    </source>
</reference>
<dbReference type="InterPro" id="IPR052929">
    <property type="entry name" value="RNase_H-like_EbsB-rel"/>
</dbReference>
<dbReference type="InterPro" id="IPR044730">
    <property type="entry name" value="RNase_H-like_dom_plant"/>
</dbReference>
<sequence>MATALVFFQEASAPRSVMASLNTGHPRGMFRLSIWSPPPVNWNKIKVDACWKRDSLCGQIRVVAKDWNSGCKAVQCVRVHASTAAMAEELTVLEGCLLVRNLQLQEVVIESDAQAIIQYLKSPSMSCDWELLPIMSRALEVGRSFQSCSWSWSPRSANMPADFVARNLSAMFACGYFEQRWSAMSCVGGEFYLGYMG</sequence>
<protein>
    <recommendedName>
        <fullName evidence="1">RNase H type-1 domain-containing protein</fullName>
    </recommendedName>
</protein>
<comment type="caution">
    <text evidence="2">The sequence shown here is derived from an EMBL/GenBank/DDBJ whole genome shotgun (WGS) entry which is preliminary data.</text>
</comment>
<dbReference type="Pfam" id="PF13456">
    <property type="entry name" value="RVT_3"/>
    <property type="match status" value="1"/>
</dbReference>
<keyword evidence="3" id="KW-1185">Reference proteome</keyword>
<dbReference type="Gene3D" id="3.30.420.10">
    <property type="entry name" value="Ribonuclease H-like superfamily/Ribonuclease H"/>
    <property type="match status" value="1"/>
</dbReference>
<proteinExistence type="predicted"/>